<proteinExistence type="predicted"/>
<feature type="domain" description="Peptidase C51" evidence="1">
    <location>
        <begin position="44"/>
        <end position="118"/>
    </location>
</feature>
<evidence type="ECO:0000259" key="1">
    <source>
        <dbReference type="Pfam" id="PF05257"/>
    </source>
</evidence>
<name>A0A2X1LNS6_ECOLX</name>
<reference evidence="2 3" key="1">
    <citation type="submission" date="2018-06" db="EMBL/GenBank/DDBJ databases">
        <authorList>
            <consortium name="Pathogen Informatics"/>
            <person name="Doyle S."/>
        </authorList>
    </citation>
    <scope>NUCLEOTIDE SEQUENCE [LARGE SCALE GENOMIC DNA]</scope>
    <source>
        <strain evidence="2 3">NCTC8009</strain>
    </source>
</reference>
<accession>A0A2X1LNS6</accession>
<dbReference type="Pfam" id="PF05257">
    <property type="entry name" value="CHAP"/>
    <property type="match status" value="1"/>
</dbReference>
<sequence length="196" mass="21799">MANIEPRWLIEARKHIGLTEIKGAKHNPEIVQFWRDIKRGGIKDDETPWCAAFVGAMLERVGIRSTRFESAKSYLDWGEKLDTPAYGCIVVFTRVGGGHVGFVVGRRANGDLLVLGGNQGMRLIFAHSQHQECLAIAGLLANHAIPLCYQSETQQPQLMRHEKSPGQAGASRFKSRSNHYRLYQPSINQLPGSGVH</sequence>
<dbReference type="AlphaFoldDB" id="A0A2X1LNS6"/>
<gene>
    <name evidence="2" type="ORF">NCTC8009_00692</name>
</gene>
<organism evidence="2 3">
    <name type="scientific">Escherichia coli</name>
    <dbReference type="NCBI Taxonomy" id="562"/>
    <lineage>
        <taxon>Bacteria</taxon>
        <taxon>Pseudomonadati</taxon>
        <taxon>Pseudomonadota</taxon>
        <taxon>Gammaproteobacteria</taxon>
        <taxon>Enterobacterales</taxon>
        <taxon>Enterobacteriaceae</taxon>
        <taxon>Escherichia</taxon>
    </lineage>
</organism>
<dbReference type="InterPro" id="IPR013423">
    <property type="entry name" value="CHP02594"/>
</dbReference>
<dbReference type="InterPro" id="IPR007921">
    <property type="entry name" value="CHAP_dom"/>
</dbReference>
<dbReference type="NCBIfam" id="TIGR02594">
    <property type="entry name" value="TIGR02594 family protein"/>
    <property type="match status" value="1"/>
</dbReference>
<protein>
    <recommendedName>
        <fullName evidence="1">Peptidase C51 domain-containing protein</fullName>
    </recommendedName>
</protein>
<evidence type="ECO:0000313" key="3">
    <source>
        <dbReference type="Proteomes" id="UP000250991"/>
    </source>
</evidence>
<evidence type="ECO:0000313" key="2">
    <source>
        <dbReference type="EMBL" id="SPW74280.1"/>
    </source>
</evidence>
<dbReference type="Proteomes" id="UP000250991">
    <property type="component" value="Unassembled WGS sequence"/>
</dbReference>
<dbReference type="EMBL" id="UARW01000007">
    <property type="protein sequence ID" value="SPW74280.1"/>
    <property type="molecule type" value="Genomic_DNA"/>
</dbReference>